<protein>
    <submittedName>
        <fullName evidence="1">Uncharacterized protein</fullName>
    </submittedName>
</protein>
<dbReference type="EMBL" id="BK016032">
    <property type="protein sequence ID" value="DAF90586.1"/>
    <property type="molecule type" value="Genomic_DNA"/>
</dbReference>
<reference evidence="1" key="1">
    <citation type="journal article" date="2021" name="Proc. Natl. Acad. Sci. U.S.A.">
        <title>A Catalog of Tens of Thousands of Viruses from Human Metagenomes Reveals Hidden Associations with Chronic Diseases.</title>
        <authorList>
            <person name="Tisza M.J."/>
            <person name="Buck C.B."/>
        </authorList>
    </citation>
    <scope>NUCLEOTIDE SEQUENCE</scope>
    <source>
        <strain evidence="1">CtGDt6</strain>
    </source>
</reference>
<evidence type="ECO:0000313" key="1">
    <source>
        <dbReference type="EMBL" id="DAF90586.1"/>
    </source>
</evidence>
<organism evidence="1">
    <name type="scientific">Siphoviridae sp. ctGDt6</name>
    <dbReference type="NCBI Taxonomy" id="2825408"/>
    <lineage>
        <taxon>Viruses</taxon>
        <taxon>Duplodnaviria</taxon>
        <taxon>Heunggongvirae</taxon>
        <taxon>Uroviricota</taxon>
        <taxon>Caudoviricetes</taxon>
    </lineage>
</organism>
<accession>A0A8S5U839</accession>
<name>A0A8S5U839_9CAUD</name>
<sequence length="84" mass="9688">MASFIDEVEKSYLNSLKDNLCKTCEGAVFMEKYFSSRSAISELENKVLSELKDSKLTVAEMIGFLEYMKQSIKNHSFLPQEKEH</sequence>
<proteinExistence type="predicted"/>